<dbReference type="InterPro" id="IPR007627">
    <property type="entry name" value="RNA_pol_sigma70_r2"/>
</dbReference>
<dbReference type="SUPFAM" id="SSF88946">
    <property type="entry name" value="Sigma2 domain of RNA polymerase sigma factors"/>
    <property type="match status" value="1"/>
</dbReference>
<evidence type="ECO:0000256" key="1">
    <source>
        <dbReference type="ARBA" id="ARBA00010641"/>
    </source>
</evidence>
<keyword evidence="5" id="KW-0804">Transcription</keyword>
<dbReference type="InterPro" id="IPR014284">
    <property type="entry name" value="RNA_pol_sigma-70_dom"/>
</dbReference>
<dbReference type="Gene3D" id="1.10.10.10">
    <property type="entry name" value="Winged helix-like DNA-binding domain superfamily/Winged helix DNA-binding domain"/>
    <property type="match status" value="1"/>
</dbReference>
<proteinExistence type="inferred from homology"/>
<sequence length="172" mass="20782">MFEEKKIRDLLLDEEKVEDLVRKYYSDIYKYCFFHLGNKETAQDITQDVFLKFLKSLDTYREYGKLKNYLYVVAKNTIKDFFRKRYETIDELETEISCDGGLDNVPLQIDIWREIQKLDPLDKELIILRYYQDLKVKDIAQIVNMPPSTVGYKIKRIEKLLKIRLGELKYER</sequence>
<dbReference type="NCBIfam" id="TIGR02937">
    <property type="entry name" value="sigma70-ECF"/>
    <property type="match status" value="1"/>
</dbReference>
<evidence type="ECO:0000256" key="3">
    <source>
        <dbReference type="ARBA" id="ARBA00023082"/>
    </source>
</evidence>
<dbReference type="Proteomes" id="UP001549106">
    <property type="component" value="Unassembled WGS sequence"/>
</dbReference>
<dbReference type="EMBL" id="JBEPMJ010000028">
    <property type="protein sequence ID" value="MET3751788.1"/>
    <property type="molecule type" value="Genomic_DNA"/>
</dbReference>
<evidence type="ECO:0000256" key="5">
    <source>
        <dbReference type="ARBA" id="ARBA00023163"/>
    </source>
</evidence>
<dbReference type="InterPro" id="IPR013324">
    <property type="entry name" value="RNA_pol_sigma_r3/r4-like"/>
</dbReference>
<keyword evidence="9" id="KW-1185">Reference proteome</keyword>
<accession>A0ABV2M5Q6</accession>
<dbReference type="InterPro" id="IPR039425">
    <property type="entry name" value="RNA_pol_sigma-70-like"/>
</dbReference>
<feature type="domain" description="RNA polymerase sigma-70 region 2" evidence="6">
    <location>
        <begin position="20"/>
        <end position="85"/>
    </location>
</feature>
<comment type="similarity">
    <text evidence="1">Belongs to the sigma-70 factor family. ECF subfamily.</text>
</comment>
<dbReference type="InterPro" id="IPR036388">
    <property type="entry name" value="WH-like_DNA-bd_sf"/>
</dbReference>
<feature type="domain" description="RNA polymerase sigma factor 70 region 4 type 2" evidence="7">
    <location>
        <begin position="110"/>
        <end position="160"/>
    </location>
</feature>
<dbReference type="PANTHER" id="PTHR43133:SF8">
    <property type="entry name" value="RNA POLYMERASE SIGMA FACTOR HI_1459-RELATED"/>
    <property type="match status" value="1"/>
</dbReference>
<keyword evidence="4" id="KW-0238">DNA-binding</keyword>
<keyword evidence="3" id="KW-0731">Sigma factor</keyword>
<reference evidence="8 9" key="1">
    <citation type="submission" date="2024-06" db="EMBL/GenBank/DDBJ databases">
        <title>Genomic Encyclopedia of Type Strains, Phase IV (KMG-IV): sequencing the most valuable type-strain genomes for metagenomic binning, comparative biology and taxonomic classification.</title>
        <authorList>
            <person name="Goeker M."/>
        </authorList>
    </citation>
    <scope>NUCLEOTIDE SEQUENCE [LARGE SCALE GENOMIC DNA]</scope>
    <source>
        <strain evidence="8 9">DSM 29492</strain>
    </source>
</reference>
<organism evidence="8 9">
    <name type="scientific">Blautia caecimuris</name>
    <dbReference type="NCBI Taxonomy" id="1796615"/>
    <lineage>
        <taxon>Bacteria</taxon>
        <taxon>Bacillati</taxon>
        <taxon>Bacillota</taxon>
        <taxon>Clostridia</taxon>
        <taxon>Lachnospirales</taxon>
        <taxon>Lachnospiraceae</taxon>
        <taxon>Blautia</taxon>
    </lineage>
</organism>
<dbReference type="Pfam" id="PF08281">
    <property type="entry name" value="Sigma70_r4_2"/>
    <property type="match status" value="1"/>
</dbReference>
<evidence type="ECO:0000256" key="4">
    <source>
        <dbReference type="ARBA" id="ARBA00023125"/>
    </source>
</evidence>
<evidence type="ECO:0000259" key="6">
    <source>
        <dbReference type="Pfam" id="PF04542"/>
    </source>
</evidence>
<dbReference type="RefSeq" id="WP_257465313.1">
    <property type="nucleotide sequence ID" value="NZ_JANJZT010000028.1"/>
</dbReference>
<evidence type="ECO:0000259" key="7">
    <source>
        <dbReference type="Pfam" id="PF08281"/>
    </source>
</evidence>
<dbReference type="Gene3D" id="1.10.1740.10">
    <property type="match status" value="1"/>
</dbReference>
<dbReference type="PANTHER" id="PTHR43133">
    <property type="entry name" value="RNA POLYMERASE ECF-TYPE SIGMA FACTO"/>
    <property type="match status" value="1"/>
</dbReference>
<keyword evidence="2" id="KW-0805">Transcription regulation</keyword>
<name>A0ABV2M5Q6_9FIRM</name>
<evidence type="ECO:0000313" key="9">
    <source>
        <dbReference type="Proteomes" id="UP001549106"/>
    </source>
</evidence>
<dbReference type="Pfam" id="PF04542">
    <property type="entry name" value="Sigma70_r2"/>
    <property type="match status" value="1"/>
</dbReference>
<comment type="caution">
    <text evidence="8">The sequence shown here is derived from an EMBL/GenBank/DDBJ whole genome shotgun (WGS) entry which is preliminary data.</text>
</comment>
<dbReference type="InterPro" id="IPR013249">
    <property type="entry name" value="RNA_pol_sigma70_r4_t2"/>
</dbReference>
<gene>
    <name evidence="8" type="ORF">ABID24_003050</name>
</gene>
<evidence type="ECO:0000313" key="8">
    <source>
        <dbReference type="EMBL" id="MET3751788.1"/>
    </source>
</evidence>
<protein>
    <submittedName>
        <fullName evidence="8">RNA polymerase sigma-70 factor (ECF subfamily)</fullName>
    </submittedName>
</protein>
<dbReference type="InterPro" id="IPR013325">
    <property type="entry name" value="RNA_pol_sigma_r2"/>
</dbReference>
<dbReference type="SUPFAM" id="SSF88659">
    <property type="entry name" value="Sigma3 and sigma4 domains of RNA polymerase sigma factors"/>
    <property type="match status" value="1"/>
</dbReference>
<evidence type="ECO:0000256" key="2">
    <source>
        <dbReference type="ARBA" id="ARBA00023015"/>
    </source>
</evidence>